<dbReference type="UniPathway" id="UPA00148">
    <property type="reaction ID" value="UER00238"/>
</dbReference>
<feature type="transmembrane region" description="Helical" evidence="19">
    <location>
        <begin position="144"/>
        <end position="166"/>
    </location>
</feature>
<dbReference type="PANTHER" id="PTHR34148">
    <property type="entry name" value="ADENOSYLCOBINAMIDE-GDP RIBAZOLETRANSFERASE"/>
    <property type="match status" value="1"/>
</dbReference>
<dbReference type="GO" id="GO:0008818">
    <property type="term" value="F:cobalamin 5'-phosphate synthase activity"/>
    <property type="evidence" value="ECO:0007669"/>
    <property type="project" value="UniProtKB-UniRule"/>
</dbReference>
<dbReference type="EC" id="2.7.8.26" evidence="5 19"/>
<evidence type="ECO:0000256" key="1">
    <source>
        <dbReference type="ARBA" id="ARBA00001946"/>
    </source>
</evidence>
<dbReference type="RefSeq" id="WP_161939836.1">
    <property type="nucleotide sequence ID" value="NZ_LWBR01000072.1"/>
</dbReference>
<evidence type="ECO:0000256" key="12">
    <source>
        <dbReference type="ARBA" id="ARBA00022989"/>
    </source>
</evidence>
<dbReference type="Proteomes" id="UP000076476">
    <property type="component" value="Unassembled WGS sequence"/>
</dbReference>
<dbReference type="AlphaFoldDB" id="A0A161Y033"/>
<keyword evidence="12 19" id="KW-1133">Transmembrane helix</keyword>
<evidence type="ECO:0000256" key="15">
    <source>
        <dbReference type="ARBA" id="ARBA00032605"/>
    </source>
</evidence>
<evidence type="ECO:0000256" key="8">
    <source>
        <dbReference type="ARBA" id="ARBA00022573"/>
    </source>
</evidence>
<evidence type="ECO:0000256" key="19">
    <source>
        <dbReference type="HAMAP-Rule" id="MF_00719"/>
    </source>
</evidence>
<evidence type="ECO:0000256" key="5">
    <source>
        <dbReference type="ARBA" id="ARBA00013200"/>
    </source>
</evidence>
<keyword evidence="7 19" id="KW-1003">Cell membrane</keyword>
<evidence type="ECO:0000256" key="6">
    <source>
        <dbReference type="ARBA" id="ARBA00015850"/>
    </source>
</evidence>
<evidence type="ECO:0000256" key="7">
    <source>
        <dbReference type="ARBA" id="ARBA00022475"/>
    </source>
</evidence>
<keyword evidence="11 19" id="KW-0460">Magnesium</keyword>
<dbReference type="NCBIfam" id="TIGR00317">
    <property type="entry name" value="cobS"/>
    <property type="match status" value="1"/>
</dbReference>
<evidence type="ECO:0000256" key="4">
    <source>
        <dbReference type="ARBA" id="ARBA00010561"/>
    </source>
</evidence>
<dbReference type="PANTHER" id="PTHR34148:SF1">
    <property type="entry name" value="ADENOSYLCOBINAMIDE-GDP RIBAZOLETRANSFERASE"/>
    <property type="match status" value="1"/>
</dbReference>
<dbReference type="GO" id="GO:0005886">
    <property type="term" value="C:plasma membrane"/>
    <property type="evidence" value="ECO:0007669"/>
    <property type="project" value="UniProtKB-SubCell"/>
</dbReference>
<dbReference type="GO" id="GO:0009236">
    <property type="term" value="P:cobalamin biosynthetic process"/>
    <property type="evidence" value="ECO:0007669"/>
    <property type="project" value="UniProtKB-UniRule"/>
</dbReference>
<dbReference type="STRING" id="33936.AZI98_16805"/>
<comment type="cofactor">
    <cofactor evidence="1 19">
        <name>Mg(2+)</name>
        <dbReference type="ChEBI" id="CHEBI:18420"/>
    </cofactor>
</comment>
<feature type="transmembrane region" description="Helical" evidence="19">
    <location>
        <begin position="115"/>
        <end position="138"/>
    </location>
</feature>
<evidence type="ECO:0000313" key="21">
    <source>
        <dbReference type="Proteomes" id="UP000076476"/>
    </source>
</evidence>
<comment type="catalytic activity">
    <reaction evidence="18 19">
        <text>alpha-ribazole 5'-phosphate + adenosylcob(III)inamide-GDP = adenosylcob(III)alamin 5'-phosphate + GMP + H(+)</text>
        <dbReference type="Rhea" id="RHEA:23560"/>
        <dbReference type="ChEBI" id="CHEBI:15378"/>
        <dbReference type="ChEBI" id="CHEBI:57918"/>
        <dbReference type="ChEBI" id="CHEBI:58115"/>
        <dbReference type="ChEBI" id="CHEBI:60487"/>
        <dbReference type="ChEBI" id="CHEBI:60493"/>
        <dbReference type="EC" id="2.7.8.26"/>
    </reaction>
</comment>
<keyword evidence="8 19" id="KW-0169">Cobalamin biosynthesis</keyword>
<evidence type="ECO:0000256" key="10">
    <source>
        <dbReference type="ARBA" id="ARBA00022692"/>
    </source>
</evidence>
<feature type="transmembrane region" description="Helical" evidence="19">
    <location>
        <begin position="36"/>
        <end position="59"/>
    </location>
</feature>
<feature type="transmembrane region" description="Helical" evidence="19">
    <location>
        <begin position="241"/>
        <end position="264"/>
    </location>
</feature>
<feature type="transmembrane region" description="Helical" evidence="19">
    <location>
        <begin position="210"/>
        <end position="229"/>
    </location>
</feature>
<feature type="transmembrane region" description="Helical" evidence="19">
    <location>
        <begin position="65"/>
        <end position="87"/>
    </location>
</feature>
<comment type="function">
    <text evidence="14 19">Joins adenosylcobinamide-GDP and alpha-ribazole to generate adenosylcobalamin (Ado-cobalamin). Also synthesizes adenosylcobalamin 5'-phosphate from adenosylcobinamide-GDP and alpha-ribazole 5'-phosphate.</text>
</comment>
<dbReference type="OrthoDB" id="9794626at2"/>
<comment type="caution">
    <text evidence="20">The sequence shown here is derived from an EMBL/GenBank/DDBJ whole genome shotgun (WGS) entry which is preliminary data.</text>
</comment>
<evidence type="ECO:0000256" key="16">
    <source>
        <dbReference type="ARBA" id="ARBA00032853"/>
    </source>
</evidence>
<keyword evidence="10 19" id="KW-0812">Transmembrane</keyword>
<organism evidence="20 21">
    <name type="scientific">Aeribacillus pallidus</name>
    <dbReference type="NCBI Taxonomy" id="33936"/>
    <lineage>
        <taxon>Bacteria</taxon>
        <taxon>Bacillati</taxon>
        <taxon>Bacillota</taxon>
        <taxon>Bacilli</taxon>
        <taxon>Bacillales</taxon>
        <taxon>Bacillaceae</taxon>
        <taxon>Aeribacillus</taxon>
    </lineage>
</organism>
<protein>
    <recommendedName>
        <fullName evidence="6 19">Adenosylcobinamide-GDP ribazoletransferase</fullName>
        <ecNumber evidence="5 19">2.7.8.26</ecNumber>
    </recommendedName>
    <alternativeName>
        <fullName evidence="16 19">Cobalamin synthase</fullName>
    </alternativeName>
    <alternativeName>
        <fullName evidence="15 19">Cobalamin-5'-phosphate synthase</fullName>
    </alternativeName>
</protein>
<comment type="subcellular location">
    <subcellularLocation>
        <location evidence="2 19">Cell membrane</location>
        <topology evidence="2 19">Multi-pass membrane protein</topology>
    </subcellularLocation>
</comment>
<evidence type="ECO:0000256" key="13">
    <source>
        <dbReference type="ARBA" id="ARBA00023136"/>
    </source>
</evidence>
<accession>A0A161Y033</accession>
<reference evidence="20 21" key="1">
    <citation type="submission" date="2016-04" db="EMBL/GenBank/DDBJ databases">
        <title>Draft genome sequence of Aeribacillus pallidus 8m3 from petroleum reservoir.</title>
        <authorList>
            <person name="Poltaraus A.B."/>
            <person name="Nazina T.N."/>
            <person name="Tourova T.P."/>
            <person name="Malakho S.M."/>
            <person name="Korshunova A.V."/>
            <person name="Sokolova D.S."/>
        </authorList>
    </citation>
    <scope>NUCLEOTIDE SEQUENCE [LARGE SCALE GENOMIC DNA]</scope>
    <source>
        <strain evidence="20 21">8m3</strain>
    </source>
</reference>
<name>A0A161Y033_9BACI</name>
<dbReference type="InterPro" id="IPR003805">
    <property type="entry name" value="CobS"/>
</dbReference>
<dbReference type="Pfam" id="PF02654">
    <property type="entry name" value="CobS"/>
    <property type="match status" value="1"/>
</dbReference>
<comment type="similarity">
    <text evidence="4 19">Belongs to the CobS family.</text>
</comment>
<gene>
    <name evidence="19" type="primary">cobS</name>
    <name evidence="20" type="ORF">AZI98_16805</name>
</gene>
<evidence type="ECO:0000256" key="14">
    <source>
        <dbReference type="ARBA" id="ARBA00025228"/>
    </source>
</evidence>
<evidence type="ECO:0000256" key="9">
    <source>
        <dbReference type="ARBA" id="ARBA00022679"/>
    </source>
</evidence>
<keyword evidence="21" id="KW-1185">Reference proteome</keyword>
<dbReference type="GO" id="GO:0051073">
    <property type="term" value="F:adenosylcobinamide-GDP ribazoletransferase activity"/>
    <property type="evidence" value="ECO:0007669"/>
    <property type="project" value="UniProtKB-UniRule"/>
</dbReference>
<evidence type="ECO:0000256" key="2">
    <source>
        <dbReference type="ARBA" id="ARBA00004651"/>
    </source>
</evidence>
<evidence type="ECO:0000256" key="17">
    <source>
        <dbReference type="ARBA" id="ARBA00048623"/>
    </source>
</evidence>
<evidence type="ECO:0000256" key="18">
    <source>
        <dbReference type="ARBA" id="ARBA00049504"/>
    </source>
</evidence>
<comment type="catalytic activity">
    <reaction evidence="17 19">
        <text>alpha-ribazole + adenosylcob(III)inamide-GDP = adenosylcob(III)alamin + GMP + H(+)</text>
        <dbReference type="Rhea" id="RHEA:16049"/>
        <dbReference type="ChEBI" id="CHEBI:10329"/>
        <dbReference type="ChEBI" id="CHEBI:15378"/>
        <dbReference type="ChEBI" id="CHEBI:18408"/>
        <dbReference type="ChEBI" id="CHEBI:58115"/>
        <dbReference type="ChEBI" id="CHEBI:60487"/>
        <dbReference type="EC" id="2.7.8.26"/>
    </reaction>
</comment>
<dbReference type="HAMAP" id="MF_00719">
    <property type="entry name" value="CobS"/>
    <property type="match status" value="1"/>
</dbReference>
<comment type="pathway">
    <text evidence="3 19">Cofactor biosynthesis; adenosylcobalamin biosynthesis; adenosylcobalamin from cob(II)yrinate a,c-diamide: step 7/7.</text>
</comment>
<evidence type="ECO:0000313" key="20">
    <source>
        <dbReference type="EMBL" id="KZN94942.1"/>
    </source>
</evidence>
<evidence type="ECO:0000256" key="11">
    <source>
        <dbReference type="ARBA" id="ARBA00022842"/>
    </source>
</evidence>
<sequence length="265" mass="29999">MRTARQMTEGFFLALQFFTIIPIHREIPIDEKRIKFAVLSLPMIGFFIGLTGSLIMYMAKSWTPLSNWACALFLLFYFVAITGGIHLDGFTDTADAYFSFRDKEKRLKIMEDPRVGTFGVLALLFLSAFRFLFMAEIIGAIDNFWFAVFIPFFSRLIVCALMIDGPGMAKREGLGYLFAKTLAKKDFAVLIGYLLCFFIAVPMIPGLPAVYLLMALSSIFLYMYARRFFLQSFGGLTGDSFGAVIEGSETVLWMVTWLLLLYVMG</sequence>
<dbReference type="EMBL" id="LWBR01000072">
    <property type="protein sequence ID" value="KZN94942.1"/>
    <property type="molecule type" value="Genomic_DNA"/>
</dbReference>
<proteinExistence type="inferred from homology"/>
<evidence type="ECO:0000256" key="3">
    <source>
        <dbReference type="ARBA" id="ARBA00004663"/>
    </source>
</evidence>
<keyword evidence="13 19" id="KW-0472">Membrane</keyword>
<keyword evidence="9 19" id="KW-0808">Transferase</keyword>